<dbReference type="GO" id="GO:0003810">
    <property type="term" value="F:protein-glutamine gamma-glutamyltransferase activity"/>
    <property type="evidence" value="ECO:0007669"/>
    <property type="project" value="InterPro"/>
</dbReference>
<organism evidence="4 5">
    <name type="scientific">Sutcliffiella cohnii</name>
    <dbReference type="NCBI Taxonomy" id="33932"/>
    <lineage>
        <taxon>Bacteria</taxon>
        <taxon>Bacillati</taxon>
        <taxon>Bacillota</taxon>
        <taxon>Bacilli</taxon>
        <taxon>Bacillales</taxon>
        <taxon>Bacillaceae</taxon>
        <taxon>Sutcliffiella</taxon>
    </lineage>
</organism>
<evidence type="ECO:0000256" key="1">
    <source>
        <dbReference type="ARBA" id="ARBA00022679"/>
    </source>
</evidence>
<dbReference type="GO" id="GO:0030435">
    <property type="term" value="P:sporulation resulting in formation of a cellular spore"/>
    <property type="evidence" value="ECO:0007669"/>
    <property type="project" value="UniProtKB-KW"/>
</dbReference>
<dbReference type="HAMAP" id="MF_00727">
    <property type="entry name" value="Tgl"/>
    <property type="match status" value="1"/>
</dbReference>
<gene>
    <name evidence="4" type="ORF">BC6307_00605</name>
</gene>
<accession>A0A223KK66</accession>
<proteinExistence type="inferred from homology"/>
<keyword evidence="2" id="KW-0749">Sporulation</keyword>
<reference evidence="4 5" key="1">
    <citation type="submission" date="2016-12" db="EMBL/GenBank/DDBJ databases">
        <title>The whole genome sequencing and assembly of Bacillus cohnii DSM 6307T strain.</title>
        <authorList>
            <person name="Lee Y.-J."/>
            <person name="Yi H."/>
            <person name="Bahn Y.-S."/>
            <person name="Kim J.F."/>
            <person name="Lee D.-W."/>
        </authorList>
    </citation>
    <scope>NUCLEOTIDE SEQUENCE [LARGE SCALE GENOMIC DNA]</scope>
    <source>
        <strain evidence="4 5">DSM 6307</strain>
    </source>
</reference>
<keyword evidence="5" id="KW-1185">Reference proteome</keyword>
<evidence type="ECO:0000256" key="3">
    <source>
        <dbReference type="ARBA" id="ARBA00023315"/>
    </source>
</evidence>
<evidence type="ECO:0000313" key="5">
    <source>
        <dbReference type="Proteomes" id="UP000215224"/>
    </source>
</evidence>
<evidence type="ECO:0000256" key="2">
    <source>
        <dbReference type="ARBA" id="ARBA00022969"/>
    </source>
</evidence>
<dbReference type="AlphaFoldDB" id="A0A223KK66"/>
<keyword evidence="1 4" id="KW-0808">Transferase</keyword>
<dbReference type="Pfam" id="PF20085">
    <property type="entry name" value="TGL"/>
    <property type="match status" value="1"/>
</dbReference>
<dbReference type="InterPro" id="IPR020916">
    <property type="entry name" value="Gln_gamma-glutamylTfrase_bac"/>
</dbReference>
<dbReference type="STRING" id="1314751.GCA_001591425_02334"/>
<name>A0A223KK66_9BACI</name>
<sequence>MIQVAGRPLTAESVAEFGADERIIIQQMLNAPETFSYRTMNELRFELNMRKNIMDSAREMSDSKAAFTIFETARCNPAYWNLTNAGGFLLRPGVRPSEAVLDIYRNGSLYAFECATAMVIVYYHAVLKSIGSPNFDILFQNLYLYSWHTDPDLELHSSYLNYFLPGDVVYFNNPEFHPNVSWFRGLNAVVLSDGTYFGHGFGIMTADQIINFLNTQRFPGSTQPAYLANIVTRISSSTMHKLFTLQGSRIAHKKPKVVVHHNLCSISSVQYEHYCKQVNGSNSN</sequence>
<evidence type="ECO:0000313" key="4">
    <source>
        <dbReference type="EMBL" id="AST89881.1"/>
    </source>
</evidence>
<dbReference type="RefSeq" id="WP_066416218.1">
    <property type="nucleotide sequence ID" value="NZ_CP018866.1"/>
</dbReference>
<dbReference type="NCBIfam" id="NF002869">
    <property type="entry name" value="PRK03187.1"/>
    <property type="match status" value="1"/>
</dbReference>
<protein>
    <submittedName>
        <fullName evidence="4">Protein-glutamine gamma-glutamyltransferase</fullName>
    </submittedName>
</protein>
<dbReference type="Proteomes" id="UP000215224">
    <property type="component" value="Chromosome"/>
</dbReference>
<dbReference type="KEGG" id="bcoh:BC6307_00605"/>
<keyword evidence="3" id="KW-0012">Acyltransferase</keyword>
<dbReference type="EMBL" id="CP018866">
    <property type="protein sequence ID" value="AST89881.1"/>
    <property type="molecule type" value="Genomic_DNA"/>
</dbReference>